<protein>
    <submittedName>
        <fullName evidence="2">Putative salt-induced outer membrane protein YdiY</fullName>
    </submittedName>
</protein>
<organism evidence="2 3">
    <name type="scientific">Pusillimonas noertemannii</name>
    <dbReference type="NCBI Taxonomy" id="305977"/>
    <lineage>
        <taxon>Bacteria</taxon>
        <taxon>Pseudomonadati</taxon>
        <taxon>Pseudomonadota</taxon>
        <taxon>Betaproteobacteria</taxon>
        <taxon>Burkholderiales</taxon>
        <taxon>Alcaligenaceae</taxon>
        <taxon>Pusillimonas</taxon>
    </lineage>
</organism>
<keyword evidence="1" id="KW-0732">Signal</keyword>
<dbReference type="InterPro" id="IPR007433">
    <property type="entry name" value="DUF481"/>
</dbReference>
<dbReference type="Proteomes" id="UP000246145">
    <property type="component" value="Unassembled WGS sequence"/>
</dbReference>
<accession>A0A2U1CI81</accession>
<dbReference type="AlphaFoldDB" id="A0A2U1CI81"/>
<dbReference type="Pfam" id="PF04338">
    <property type="entry name" value="DUF481"/>
    <property type="match status" value="1"/>
</dbReference>
<feature type="chain" id="PRO_5015434385" evidence="1">
    <location>
        <begin position="17"/>
        <end position="338"/>
    </location>
</feature>
<feature type="signal peptide" evidence="1">
    <location>
        <begin position="1"/>
        <end position="16"/>
    </location>
</feature>
<gene>
    <name evidence="2" type="ORF">C7440_3453</name>
</gene>
<evidence type="ECO:0000256" key="1">
    <source>
        <dbReference type="SAM" id="SignalP"/>
    </source>
</evidence>
<sequence>MLAALLGSAWASCAWADTIVMTNGDRLSGEVLLMDGGTLVLKTDYAGEIRISWDKVAQLQTNDPMLVRAKGLPAGYEARLTSGSGPESVAALQPDGATAQAGTDQVALADIERIVRPNAFLRDWSFEGGVDLAMDATHSSSSNQNWNAALHATARRDWWRHGLELDYARKTQDGVTGTYNYNAAYMVDRFLSEKLFLRGRVRYGRDHIDDPAHRLRLAAGPGYQFWDNELGAFSMSAFVTHTRDRYHDDSRDNFQTVGLGWNYTRFLSGKQWQIFTTGEFNRALKGASDYSLEAELGLRYSVTQWMSLYAKAGYNRITMSDRPSTNERRYSVGLGVHW</sequence>
<name>A0A2U1CI81_9BURK</name>
<reference evidence="2 3" key="1">
    <citation type="submission" date="2018-04" db="EMBL/GenBank/DDBJ databases">
        <title>Genomic Encyclopedia of Type Strains, Phase IV (KMG-IV): sequencing the most valuable type-strain genomes for metagenomic binning, comparative biology and taxonomic classification.</title>
        <authorList>
            <person name="Goeker M."/>
        </authorList>
    </citation>
    <scope>NUCLEOTIDE SEQUENCE [LARGE SCALE GENOMIC DNA]</scope>
    <source>
        <strain evidence="2 3">DSM 10065</strain>
    </source>
</reference>
<proteinExistence type="predicted"/>
<dbReference type="EMBL" id="QEKO01000007">
    <property type="protein sequence ID" value="PVY60659.1"/>
    <property type="molecule type" value="Genomic_DNA"/>
</dbReference>
<evidence type="ECO:0000313" key="2">
    <source>
        <dbReference type="EMBL" id="PVY60659.1"/>
    </source>
</evidence>
<keyword evidence="3" id="KW-1185">Reference proteome</keyword>
<dbReference type="STRING" id="1231391.GCA_000308195_00661"/>
<evidence type="ECO:0000313" key="3">
    <source>
        <dbReference type="Proteomes" id="UP000246145"/>
    </source>
</evidence>
<comment type="caution">
    <text evidence="2">The sequence shown here is derived from an EMBL/GenBank/DDBJ whole genome shotgun (WGS) entry which is preliminary data.</text>
</comment>